<gene>
    <name evidence="11 12" type="primary">LOC107428200</name>
</gene>
<dbReference type="RefSeq" id="XP_048318916.2">
    <property type="nucleotide sequence ID" value="XM_048462959.2"/>
</dbReference>
<evidence type="ECO:0000256" key="1">
    <source>
        <dbReference type="ARBA" id="ARBA00022614"/>
    </source>
</evidence>
<evidence type="ECO:0000256" key="5">
    <source>
        <dbReference type="ARBA" id="ARBA00022840"/>
    </source>
</evidence>
<keyword evidence="3" id="KW-0547">Nucleotide-binding</keyword>
<dbReference type="InterPro" id="IPR027417">
    <property type="entry name" value="P-loop_NTPase"/>
</dbReference>
<dbReference type="Pfam" id="PF00931">
    <property type="entry name" value="NB-ARC"/>
    <property type="match status" value="1"/>
</dbReference>
<dbReference type="RefSeq" id="XP_048318915.2">
    <property type="nucleotide sequence ID" value="XM_048462958.2"/>
</dbReference>
<keyword evidence="2" id="KW-0677">Repeat</keyword>
<evidence type="ECO:0000313" key="10">
    <source>
        <dbReference type="Proteomes" id="UP001652623"/>
    </source>
</evidence>
<dbReference type="Proteomes" id="UP001652623">
    <property type="component" value="Chromosome 12"/>
</dbReference>
<evidence type="ECO:0000256" key="3">
    <source>
        <dbReference type="ARBA" id="ARBA00022741"/>
    </source>
</evidence>
<dbReference type="Gene3D" id="3.40.50.300">
    <property type="entry name" value="P-loop containing nucleotide triphosphate hydrolases"/>
    <property type="match status" value="1"/>
</dbReference>
<sequence>MAGALVGGAFLSAALQVLFDRLAHREILDYLRRKKFNQELHKKLKMMLVSVNAVVNDAEEKQMTNPAVKEWLDELEDAAYRADDLLDEIAADALLNKLEAESTTSTSRQVRKMANLFSDNSHVSDIENRMKEILDQLEFIAKQKDLLGLKVKEGTVGEKPIPRSQTTSLVDESEVFGRDGDKNAIIKLLLSDDDHEGGKKVSVIPIVGLGGIGKTTLAKLVYNDDKVEKHFMLKSWVCVSEEFNICKVTKTILAKLIPTGSNDDSTDLDSLQTRLKKELAGKKFLIVLDDIWNENYNDWKELSLPFNHGAQGSKIIVTTRNKKVADIMSTVPAPYHPELLEDEDCWKLFAKHAFHNIRDSSAHQVLEIFGKEIVKKCNGLPLAAKTLGGLLRSKEDVREWEKILKSEIWDFPDSESKILPVLMLSYHYLPSHLKRCFAFCSIFPKDYEFKRHELTLLWMAENLLQKSENKRMEDVGEEYFSELVSRSFFQRSTAKNSGFVMHDLVHDLARYVSRGYCFTLGYINSKEVVITKVRHLCVVNDIFLERSEFEIHLLESIFQASHLRTLLDLHHGFRVTRLSNALLNGVVLKLKRLRVLSFHSCYNLVELSESIGELKHLRYLDLSSTWIIRLPESICMLYNLEVLNVSDCDVLTELPKDMHHLVSLRHLDISYTNIVEPVDISKLKSLQTLSTFIVGKENGTKIVEVGELSNLHGRFEIKNLQYVATAKDALEAKLMEKKYLEELVLYWNGDTDDSKHEKDVLDKLFPHTSLKRLSIKGYGGTAFPNWLGYGSVLCNILVLNLSDCKFCTCLPPIGQLPSLKNLEIEGLEGVMSVGAEFYYGMKNNGSCMRKAFASLEFLSFVKMSNWEEWCIVDAEDVEVFPRLQRLKIRDCDRLVRIELSHNFPSLTELIIDGDEVVVSSLPRTPVLRELKLGCCEKLKLQDLVLPQTLKSIAIGKRYLRDDINSIEIQNCEKVEFPLHHSLRSSIEIVEIRNSCGSLECFPLDFFPNLRKLIIEGCKNLESLTITKSSDDMIPLSELRIYECPNFISFPCNGRLHAPNLTHLSIRGCQKLKKLPEQMSNLLPSLNSLEISNCPEVESFPEGGLPFNLAQLTVGGCEKLKALPEQMCNLLPSLNSLEIFDCPEVEESFAEVDLPPNLTQLTVGGCKRLKALPEQMFNLLSCLKELQMGDCPEVESFPEVDLPSNLTQLKVSGCKKLKVLPKQMGNHLPSLNFLEISDCPEVESFPEGGLPLNLHRLWVFNCSKLFAQPMKWNLQTLPALTYFEIEDKGGIISESFPEEGLLPSTLTTLNIIGLGSLKRLGEGLQQLTSLKILVIQHCPQLQELPQQGLPTSLETLMIHKCPQLQKLPQQGLPISLNALYIYECPILEERCQWQQGLHWNKISHIPTIEIHEIIPPFTGSIHAFALGISRFG</sequence>
<organism evidence="10 12">
    <name type="scientific">Ziziphus jujuba</name>
    <name type="common">Chinese jujube</name>
    <name type="synonym">Ziziphus sativa</name>
    <dbReference type="NCBI Taxonomy" id="326968"/>
    <lineage>
        <taxon>Eukaryota</taxon>
        <taxon>Viridiplantae</taxon>
        <taxon>Streptophyta</taxon>
        <taxon>Embryophyta</taxon>
        <taxon>Tracheophyta</taxon>
        <taxon>Spermatophyta</taxon>
        <taxon>Magnoliopsida</taxon>
        <taxon>eudicotyledons</taxon>
        <taxon>Gunneridae</taxon>
        <taxon>Pentapetalae</taxon>
        <taxon>rosids</taxon>
        <taxon>fabids</taxon>
        <taxon>Rosales</taxon>
        <taxon>Rhamnaceae</taxon>
        <taxon>Paliureae</taxon>
        <taxon>Ziziphus</taxon>
    </lineage>
</organism>
<keyword evidence="10" id="KW-1185">Reference proteome</keyword>
<reference evidence="11 12" key="1">
    <citation type="submission" date="2025-05" db="UniProtKB">
        <authorList>
            <consortium name="RefSeq"/>
        </authorList>
    </citation>
    <scope>IDENTIFICATION</scope>
    <source>
        <tissue evidence="11 12">Seedling</tissue>
    </source>
</reference>
<dbReference type="GeneID" id="107428200"/>
<dbReference type="Pfam" id="PF23559">
    <property type="entry name" value="WHD_DRP"/>
    <property type="match status" value="1"/>
</dbReference>
<evidence type="ECO:0000256" key="2">
    <source>
        <dbReference type="ARBA" id="ARBA00022737"/>
    </source>
</evidence>
<dbReference type="Pfam" id="PF25019">
    <property type="entry name" value="LRR_R13L1-DRL21"/>
    <property type="match status" value="1"/>
</dbReference>
<keyword evidence="1" id="KW-0433">Leucine-rich repeat</keyword>
<feature type="domain" description="R13L1/DRL21-like LRR repeat region" evidence="9">
    <location>
        <begin position="703"/>
        <end position="826"/>
    </location>
</feature>
<feature type="domain" description="NB-ARC" evidence="6">
    <location>
        <begin position="181"/>
        <end position="356"/>
    </location>
</feature>
<dbReference type="Gene3D" id="3.80.10.10">
    <property type="entry name" value="Ribonuclease Inhibitor"/>
    <property type="match status" value="5"/>
</dbReference>
<evidence type="ECO:0000259" key="6">
    <source>
        <dbReference type="Pfam" id="PF00931"/>
    </source>
</evidence>
<dbReference type="PANTHER" id="PTHR36766">
    <property type="entry name" value="PLANT BROAD-SPECTRUM MILDEW RESISTANCE PROTEIN RPW8"/>
    <property type="match status" value="1"/>
</dbReference>
<dbReference type="Pfam" id="PF18052">
    <property type="entry name" value="Rx_N"/>
    <property type="match status" value="1"/>
</dbReference>
<dbReference type="Gene3D" id="1.20.5.4130">
    <property type="match status" value="1"/>
</dbReference>
<dbReference type="InterPro" id="IPR058922">
    <property type="entry name" value="WHD_DRP"/>
</dbReference>
<proteinExistence type="predicted"/>
<dbReference type="InterPro" id="IPR036388">
    <property type="entry name" value="WH-like_DNA-bd_sf"/>
</dbReference>
<feature type="domain" description="Disease resistance protein winged helix" evidence="8">
    <location>
        <begin position="442"/>
        <end position="509"/>
    </location>
</feature>
<dbReference type="InterPro" id="IPR041118">
    <property type="entry name" value="Rx_N"/>
</dbReference>
<feature type="domain" description="Disease resistance N-terminal" evidence="7">
    <location>
        <begin position="10"/>
        <end position="102"/>
    </location>
</feature>
<dbReference type="PRINTS" id="PR00364">
    <property type="entry name" value="DISEASERSIST"/>
</dbReference>
<dbReference type="PANTHER" id="PTHR36766:SF31">
    <property type="entry name" value="DISEASE RESISTANCE RPP13-LIKE PROTEIN 1"/>
    <property type="match status" value="1"/>
</dbReference>
<accession>A0ABM3I1W6</accession>
<dbReference type="Gene3D" id="1.10.8.430">
    <property type="entry name" value="Helical domain of apoptotic protease-activating factors"/>
    <property type="match status" value="1"/>
</dbReference>
<protein>
    <submittedName>
        <fullName evidence="11 12">Disease resistance RPP13-like protein 1</fullName>
    </submittedName>
</protein>
<evidence type="ECO:0000313" key="11">
    <source>
        <dbReference type="RefSeq" id="XP_048318915.2"/>
    </source>
</evidence>
<evidence type="ECO:0000259" key="7">
    <source>
        <dbReference type="Pfam" id="PF18052"/>
    </source>
</evidence>
<dbReference type="InterPro" id="IPR056789">
    <property type="entry name" value="LRR_R13L1-DRL21"/>
</dbReference>
<evidence type="ECO:0000259" key="8">
    <source>
        <dbReference type="Pfam" id="PF23559"/>
    </source>
</evidence>
<evidence type="ECO:0000256" key="4">
    <source>
        <dbReference type="ARBA" id="ARBA00022821"/>
    </source>
</evidence>
<dbReference type="SUPFAM" id="SSF52540">
    <property type="entry name" value="P-loop containing nucleoside triphosphate hydrolases"/>
    <property type="match status" value="1"/>
</dbReference>
<dbReference type="SUPFAM" id="SSF52058">
    <property type="entry name" value="L domain-like"/>
    <property type="match status" value="3"/>
</dbReference>
<keyword evidence="5" id="KW-0067">ATP-binding</keyword>
<keyword evidence="4" id="KW-0611">Plant defense</keyword>
<dbReference type="InterPro" id="IPR002182">
    <property type="entry name" value="NB-ARC"/>
</dbReference>
<evidence type="ECO:0000259" key="9">
    <source>
        <dbReference type="Pfam" id="PF25019"/>
    </source>
</evidence>
<evidence type="ECO:0000313" key="12">
    <source>
        <dbReference type="RefSeq" id="XP_048318916.2"/>
    </source>
</evidence>
<dbReference type="Gene3D" id="1.10.10.10">
    <property type="entry name" value="Winged helix-like DNA-binding domain superfamily/Winged helix DNA-binding domain"/>
    <property type="match status" value="1"/>
</dbReference>
<name>A0ABM3I1W6_ZIZJJ</name>
<dbReference type="InterPro" id="IPR032675">
    <property type="entry name" value="LRR_dom_sf"/>
</dbReference>
<dbReference type="InterPro" id="IPR042197">
    <property type="entry name" value="Apaf_helical"/>
</dbReference>